<protein>
    <recommendedName>
        <fullName evidence="1">PIN domain-containing protein</fullName>
    </recommendedName>
</protein>
<dbReference type="InterPro" id="IPR002716">
    <property type="entry name" value="PIN_dom"/>
</dbReference>
<comment type="caution">
    <text evidence="2">The sequence shown here is derived from an EMBL/GenBank/DDBJ whole genome shotgun (WGS) entry which is preliminary data.</text>
</comment>
<dbReference type="AlphaFoldDB" id="A0A497F1B3"/>
<dbReference type="Gene3D" id="3.40.50.1010">
    <property type="entry name" value="5'-nuclease"/>
    <property type="match status" value="1"/>
</dbReference>
<sequence>MANPRKALIETDFLFGLSSSNNLYQHVIKWLKEHKAKKFKLILSGISPVEVVATLLSRGFKLEVITQVLNAMNLKLHEYGVKEYSTPTIPILQLATTLRVNHHELTFFDSIHLATAINQELPLITSDQTLLKIANNKGIKAINLKLI</sequence>
<accession>A0A497F1B3</accession>
<proteinExistence type="predicted"/>
<name>A0A497F1B3_9CREN</name>
<reference evidence="2 3" key="1">
    <citation type="submission" date="2018-06" db="EMBL/GenBank/DDBJ databases">
        <title>Extensive metabolic versatility and redundancy in microbially diverse, dynamic hydrothermal sediments.</title>
        <authorList>
            <person name="Dombrowski N."/>
            <person name="Teske A."/>
            <person name="Baker B.J."/>
        </authorList>
    </citation>
    <scope>NUCLEOTIDE SEQUENCE [LARGE SCALE GENOMIC DNA]</scope>
    <source>
        <strain evidence="2">B20_G2</strain>
    </source>
</reference>
<evidence type="ECO:0000313" key="3">
    <source>
        <dbReference type="Proteomes" id="UP000269499"/>
    </source>
</evidence>
<dbReference type="Proteomes" id="UP000269499">
    <property type="component" value="Unassembled WGS sequence"/>
</dbReference>
<dbReference type="InterPro" id="IPR029060">
    <property type="entry name" value="PIN-like_dom_sf"/>
</dbReference>
<evidence type="ECO:0000259" key="1">
    <source>
        <dbReference type="Pfam" id="PF01850"/>
    </source>
</evidence>
<dbReference type="Pfam" id="PF01850">
    <property type="entry name" value="PIN"/>
    <property type="match status" value="1"/>
</dbReference>
<evidence type="ECO:0000313" key="2">
    <source>
        <dbReference type="EMBL" id="RLE53099.1"/>
    </source>
</evidence>
<dbReference type="EMBL" id="QMRA01000082">
    <property type="protein sequence ID" value="RLE53099.1"/>
    <property type="molecule type" value="Genomic_DNA"/>
</dbReference>
<dbReference type="SUPFAM" id="SSF88723">
    <property type="entry name" value="PIN domain-like"/>
    <property type="match status" value="1"/>
</dbReference>
<gene>
    <name evidence="2" type="ORF">DRJ26_03825</name>
</gene>
<organism evidence="2 3">
    <name type="scientific">Thermoproteota archaeon</name>
    <dbReference type="NCBI Taxonomy" id="2056631"/>
    <lineage>
        <taxon>Archaea</taxon>
        <taxon>Thermoproteota</taxon>
    </lineage>
</organism>
<feature type="domain" description="PIN" evidence="1">
    <location>
        <begin position="9"/>
        <end position="134"/>
    </location>
</feature>